<proteinExistence type="inferred from homology"/>
<comment type="similarity">
    <text evidence="2 12">Belongs to the G-protein coupled receptor T2R family.</text>
</comment>
<organism evidence="15 16">
    <name type="scientific">Equus asinus</name>
    <name type="common">Donkey</name>
    <name type="synonym">Equus africanus asinus</name>
    <dbReference type="NCBI Taxonomy" id="9793"/>
    <lineage>
        <taxon>Eukaryota</taxon>
        <taxon>Metazoa</taxon>
        <taxon>Chordata</taxon>
        <taxon>Craniata</taxon>
        <taxon>Vertebrata</taxon>
        <taxon>Euteleostomi</taxon>
        <taxon>Mammalia</taxon>
        <taxon>Eutheria</taxon>
        <taxon>Laurasiatheria</taxon>
        <taxon>Perissodactyla</taxon>
        <taxon>Equidae</taxon>
        <taxon>Equus</taxon>
    </lineage>
</organism>
<evidence type="ECO:0000256" key="14">
    <source>
        <dbReference type="SAM" id="Phobius"/>
    </source>
</evidence>
<keyword evidence="3 13" id="KW-0919">Taste</keyword>
<dbReference type="Proteomes" id="UP000694387">
    <property type="component" value="Chromosome 10"/>
</dbReference>
<dbReference type="FunFam" id="1.20.1070.10:FF:000055">
    <property type="entry name" value="Taste receptor type 2"/>
    <property type="match status" value="1"/>
</dbReference>
<feature type="transmembrane region" description="Helical" evidence="14">
    <location>
        <begin position="125"/>
        <end position="144"/>
    </location>
</feature>
<feature type="transmembrane region" description="Helical" evidence="14">
    <location>
        <begin position="6"/>
        <end position="30"/>
    </location>
</feature>
<dbReference type="SUPFAM" id="SSF81321">
    <property type="entry name" value="Family A G protein-coupled receptor-like"/>
    <property type="match status" value="1"/>
</dbReference>
<reference evidence="15" key="2">
    <citation type="submission" date="2025-08" db="UniProtKB">
        <authorList>
            <consortium name="Ensembl"/>
        </authorList>
    </citation>
    <scope>IDENTIFICATION</scope>
</reference>
<keyword evidence="11 13" id="KW-0807">Transducer</keyword>
<evidence type="ECO:0000313" key="16">
    <source>
        <dbReference type="Proteomes" id="UP000694387"/>
    </source>
</evidence>
<evidence type="ECO:0000256" key="5">
    <source>
        <dbReference type="ARBA" id="ARBA00022692"/>
    </source>
</evidence>
<sequence length="299" mass="34273">MLESYLFVYLLFAVIQLLVGVLANGIIVVVNGTGLIKQRKMIPLDLLLSCLAISRICLQLGIFCINLNVLSLTEFTIFPDNFAIFTFVNELGLWFAAWLSVFYCAEIACIAQPLFFWLKMRIAKLVPWLIFGSLLYASIISVLHSKHTRILFQKIWLDLFSNNATAQIRELSVLQRSFLVIEFSLPFLIFLFSTLLLIFFLGRHTWQMRNTVTGTRNASMRIHISALLSILSFLVFYLAYYVMPALFFSQIFKLRNPIFLFCLFVVGSYPGGHFVILILGNPKLKQNVKKTLLHSKCCQ</sequence>
<name>A0A8C4MIK0_EQUAS</name>
<dbReference type="Pfam" id="PF05296">
    <property type="entry name" value="TAS2R"/>
    <property type="match status" value="1"/>
</dbReference>
<dbReference type="CTD" id="50834"/>
<evidence type="ECO:0000256" key="1">
    <source>
        <dbReference type="ARBA" id="ARBA00004141"/>
    </source>
</evidence>
<comment type="subcellular location">
    <subcellularLocation>
        <location evidence="1 13">Membrane</location>
        <topology evidence="1 13">Multi-pass membrane protein</topology>
    </subcellularLocation>
</comment>
<evidence type="ECO:0000256" key="8">
    <source>
        <dbReference type="ARBA" id="ARBA00023136"/>
    </source>
</evidence>
<dbReference type="RefSeq" id="XP_014722200.2">
    <property type="nucleotide sequence ID" value="XM_014866714.2"/>
</dbReference>
<dbReference type="GO" id="GO:0004930">
    <property type="term" value="F:G protein-coupled receptor activity"/>
    <property type="evidence" value="ECO:0007669"/>
    <property type="project" value="UniProtKB-KW"/>
</dbReference>
<feature type="transmembrane region" description="Helical" evidence="14">
    <location>
        <begin position="222"/>
        <end position="243"/>
    </location>
</feature>
<dbReference type="GeneTree" id="ENSGT01150000286961"/>
<feature type="transmembrane region" description="Helical" evidence="14">
    <location>
        <begin position="258"/>
        <end position="280"/>
    </location>
</feature>
<evidence type="ECO:0000256" key="9">
    <source>
        <dbReference type="ARBA" id="ARBA00023170"/>
    </source>
</evidence>
<reference evidence="15" key="3">
    <citation type="submission" date="2025-09" db="UniProtKB">
        <authorList>
            <consortium name="Ensembl"/>
        </authorList>
    </citation>
    <scope>IDENTIFICATION</scope>
</reference>
<accession>A0A8C4MIK0</accession>
<keyword evidence="9 13" id="KW-0675">Receptor</keyword>
<evidence type="ECO:0000256" key="10">
    <source>
        <dbReference type="ARBA" id="ARBA00023180"/>
    </source>
</evidence>
<feature type="transmembrane region" description="Helical" evidence="14">
    <location>
        <begin position="178"/>
        <end position="201"/>
    </location>
</feature>
<keyword evidence="5 13" id="KW-0812">Transmembrane</keyword>
<dbReference type="PANTHER" id="PTHR11394:SF149">
    <property type="entry name" value="TASTE RECEPTOR TYPE 2 MEMBER 1"/>
    <property type="match status" value="1"/>
</dbReference>
<dbReference type="PANTHER" id="PTHR11394">
    <property type="entry name" value="TASTE RECEPTOR TYPE 2"/>
    <property type="match status" value="1"/>
</dbReference>
<dbReference type="Gene3D" id="1.20.1070.10">
    <property type="entry name" value="Rhodopsin 7-helix transmembrane proteins"/>
    <property type="match status" value="1"/>
</dbReference>
<feature type="transmembrane region" description="Helical" evidence="14">
    <location>
        <begin position="91"/>
        <end position="118"/>
    </location>
</feature>
<gene>
    <name evidence="15" type="primary">TAS2R1</name>
</gene>
<evidence type="ECO:0000256" key="13">
    <source>
        <dbReference type="RuleBase" id="RU004424"/>
    </source>
</evidence>
<keyword evidence="16" id="KW-1185">Reference proteome</keyword>
<dbReference type="Ensembl" id="ENSEAST00005029623.2">
    <property type="protein sequence ID" value="ENSEASP00005027279.2"/>
    <property type="gene ID" value="ENSEASG00005018593.2"/>
</dbReference>
<keyword evidence="6 14" id="KW-1133">Transmembrane helix</keyword>
<keyword evidence="10" id="KW-0325">Glycoprotein</keyword>
<keyword evidence="8 13" id="KW-0472">Membrane</keyword>
<keyword evidence="4 13" id="KW-0716">Sensory transduction</keyword>
<dbReference type="GO" id="GO:0033038">
    <property type="term" value="F:bitter taste receptor activity"/>
    <property type="evidence" value="ECO:0007669"/>
    <property type="project" value="Ensembl"/>
</dbReference>
<dbReference type="GO" id="GO:0016020">
    <property type="term" value="C:membrane"/>
    <property type="evidence" value="ECO:0007669"/>
    <property type="project" value="UniProtKB-SubCell"/>
</dbReference>
<evidence type="ECO:0000313" key="15">
    <source>
        <dbReference type="Ensembl" id="ENSEASP00005027279.2"/>
    </source>
</evidence>
<dbReference type="InterPro" id="IPR007960">
    <property type="entry name" value="TAS2R"/>
</dbReference>
<evidence type="ECO:0000256" key="2">
    <source>
        <dbReference type="ARBA" id="ARBA00007376"/>
    </source>
</evidence>
<dbReference type="CDD" id="cd15016">
    <property type="entry name" value="7tm_TAS2R1"/>
    <property type="match status" value="1"/>
</dbReference>
<evidence type="ECO:0000256" key="4">
    <source>
        <dbReference type="ARBA" id="ARBA00022606"/>
    </source>
</evidence>
<evidence type="ECO:0000256" key="6">
    <source>
        <dbReference type="ARBA" id="ARBA00022989"/>
    </source>
</evidence>
<evidence type="ECO:0000256" key="12">
    <source>
        <dbReference type="RuleBase" id="RU004423"/>
    </source>
</evidence>
<evidence type="ECO:0000256" key="7">
    <source>
        <dbReference type="ARBA" id="ARBA00023040"/>
    </source>
</evidence>
<dbReference type="GeneID" id="106847447"/>
<dbReference type="AlphaFoldDB" id="A0A8C4MIK0"/>
<evidence type="ECO:0000256" key="3">
    <source>
        <dbReference type="ARBA" id="ARBA00022480"/>
    </source>
</evidence>
<keyword evidence="7 13" id="KW-0297">G-protein coupled receptor</keyword>
<feature type="transmembrane region" description="Helical" evidence="14">
    <location>
        <begin position="42"/>
        <end position="71"/>
    </location>
</feature>
<protein>
    <recommendedName>
        <fullName evidence="13">Taste receptor type 2</fullName>
    </recommendedName>
</protein>
<reference evidence="15 16" key="1">
    <citation type="journal article" date="2020" name="Nat. Commun.">
        <title>Donkey genomes provide new insights into domestication and selection for coat color.</title>
        <authorList>
            <person name="Wang"/>
            <person name="C."/>
            <person name="Li"/>
            <person name="H."/>
            <person name="Guo"/>
            <person name="Y."/>
            <person name="Huang"/>
            <person name="J."/>
            <person name="Sun"/>
            <person name="Y."/>
            <person name="Min"/>
            <person name="J."/>
            <person name="Wang"/>
            <person name="J."/>
            <person name="Fang"/>
            <person name="X."/>
            <person name="Zhao"/>
            <person name="Z."/>
            <person name="Wang"/>
            <person name="S."/>
            <person name="Zhang"/>
            <person name="Y."/>
            <person name="Liu"/>
            <person name="Q."/>
            <person name="Jiang"/>
            <person name="Q."/>
            <person name="Wang"/>
            <person name="X."/>
            <person name="Guo"/>
            <person name="Y."/>
            <person name="Yang"/>
            <person name="C."/>
            <person name="Wang"/>
            <person name="Y."/>
            <person name="Tian"/>
            <person name="F."/>
            <person name="Zhuang"/>
            <person name="G."/>
            <person name="Fan"/>
            <person name="Y."/>
            <person name="Gao"/>
            <person name="Q."/>
            <person name="Li"/>
            <person name="Y."/>
            <person name="Ju"/>
            <person name="Z."/>
            <person name="Li"/>
            <person name="J."/>
            <person name="Li"/>
            <person name="R."/>
            <person name="Hou"/>
            <person name="M."/>
            <person name="Yang"/>
            <person name="G."/>
            <person name="Liu"/>
            <person name="G."/>
            <person name="Liu"/>
            <person name="W."/>
            <person name="Guo"/>
            <person name="J."/>
            <person name="Pan"/>
            <person name="S."/>
            <person name="Fan"/>
            <person name="G."/>
            <person name="Zhang"/>
            <person name="W."/>
            <person name="Zhang"/>
            <person name="R."/>
            <person name="Yu"/>
            <person name="J."/>
            <person name="Zhang"/>
            <person name="X."/>
            <person name="Yin"/>
            <person name="Q."/>
            <person name="Ji"/>
            <person name="C."/>
            <person name="Jin"/>
            <person name="Y."/>
            <person name="Yue"/>
            <person name="G."/>
            <person name="Liu"/>
            <person name="M."/>
            <person name="Xu"/>
            <person name="J."/>
            <person name="Liu"/>
            <person name="S."/>
            <person name="Jordana"/>
            <person name="J."/>
            <person name="Noce"/>
            <person name="A."/>
            <person name="Amills"/>
            <person name="M."/>
            <person name="Wu"/>
            <person name="D.D."/>
            <person name="Li"/>
            <person name="S."/>
            <person name="Zhou"/>
            <person name="X. and Zhong"/>
            <person name="J."/>
        </authorList>
    </citation>
    <scope>NUCLEOTIDE SEQUENCE [LARGE SCALE GENOMIC DNA]</scope>
</reference>
<dbReference type="KEGG" id="eai:106847447"/>
<evidence type="ECO:0000256" key="11">
    <source>
        <dbReference type="ARBA" id="ARBA00023224"/>
    </source>
</evidence>